<dbReference type="AlphaFoldDB" id="T1JY13"/>
<evidence type="ECO:0000313" key="2">
    <source>
        <dbReference type="EnsemblMetazoa" id="tetur02g13970.1"/>
    </source>
</evidence>
<keyword evidence="3" id="KW-1185">Reference proteome</keyword>
<sequence length="547" mass="61332">MSDKEQYCVGCCRTLATGRKNFLGRLFRTYKVQDSSEIEFFMKNRQALTEKKKNVFVEITITVGDKICSSCRAFKDRNLKKGETAIQTEDLDELVGEDLPSTSQAQTFVAIDPIVTISRLSSNLIPQQSSRSSSDDESSDESIAECRNEASDEENFELHYHQSDDELENQSGNQSDEQSNEESDAESGGESNGDSIGVFVNESGSSSNEESNAESGQESDEDSVEESGDESGEESFDGSETQTASEGEETIDSENEYVPPAQLNPRPSTSQAPQIKRSISGHTTCIFRCRRPNSLRNVPTEKRSFCLIIKDIFVPKGARCCSSHLLHENDDWSELTPIEGSRLSIEELEEAVQLAKEPFVRRFFNRCFPAPTSEEASFYKNWTGLSPSQFCSLMESIGMAQSDVNIQSLAMTLMKLRKNLSYDDLASLTHQSRATIIRHFDQNIKLMCEKFVPLHLGYQSLTRQQAKECATQISIDLFDVPAEAIIVVADATYCYTQKSSNHAKSREFYLGYKSRNLFKPFIICCPNGRIQNTQNTVFSRNDQFCAL</sequence>
<organism evidence="2 3">
    <name type="scientific">Tetranychus urticae</name>
    <name type="common">Two-spotted spider mite</name>
    <dbReference type="NCBI Taxonomy" id="32264"/>
    <lineage>
        <taxon>Eukaryota</taxon>
        <taxon>Metazoa</taxon>
        <taxon>Ecdysozoa</taxon>
        <taxon>Arthropoda</taxon>
        <taxon>Chelicerata</taxon>
        <taxon>Arachnida</taxon>
        <taxon>Acari</taxon>
        <taxon>Acariformes</taxon>
        <taxon>Trombidiformes</taxon>
        <taxon>Prostigmata</taxon>
        <taxon>Eleutherengona</taxon>
        <taxon>Raphignathae</taxon>
        <taxon>Tetranychoidea</taxon>
        <taxon>Tetranychidae</taxon>
        <taxon>Tetranychus</taxon>
    </lineage>
</organism>
<evidence type="ECO:0000256" key="1">
    <source>
        <dbReference type="SAM" id="MobiDB-lite"/>
    </source>
</evidence>
<reference evidence="2" key="2">
    <citation type="submission" date="2015-06" db="UniProtKB">
        <authorList>
            <consortium name="EnsemblMetazoa"/>
        </authorList>
    </citation>
    <scope>IDENTIFICATION</scope>
</reference>
<feature type="compositionally biased region" description="Low complexity" evidence="1">
    <location>
        <begin position="201"/>
        <end position="216"/>
    </location>
</feature>
<accession>T1JY13</accession>
<reference evidence="3" key="1">
    <citation type="submission" date="2011-08" db="EMBL/GenBank/DDBJ databases">
        <authorList>
            <person name="Rombauts S."/>
        </authorList>
    </citation>
    <scope>NUCLEOTIDE SEQUENCE</scope>
    <source>
        <strain evidence="3">London</strain>
    </source>
</reference>
<proteinExistence type="predicted"/>
<feature type="compositionally biased region" description="Acidic residues" evidence="1">
    <location>
        <begin position="217"/>
        <end position="237"/>
    </location>
</feature>
<evidence type="ECO:0000313" key="3">
    <source>
        <dbReference type="Proteomes" id="UP000015104"/>
    </source>
</evidence>
<dbReference type="EMBL" id="CAEY01000837">
    <property type="status" value="NOT_ANNOTATED_CDS"/>
    <property type="molecule type" value="Genomic_DNA"/>
</dbReference>
<dbReference type="Proteomes" id="UP000015104">
    <property type="component" value="Unassembled WGS sequence"/>
</dbReference>
<dbReference type="HOGENOM" id="CLU_498147_0_0_1"/>
<feature type="region of interest" description="Disordered" evidence="1">
    <location>
        <begin position="123"/>
        <end position="151"/>
    </location>
</feature>
<feature type="region of interest" description="Disordered" evidence="1">
    <location>
        <begin position="163"/>
        <end position="277"/>
    </location>
</feature>
<feature type="compositionally biased region" description="Acidic residues" evidence="1">
    <location>
        <begin position="246"/>
        <end position="255"/>
    </location>
</feature>
<dbReference type="EnsemblMetazoa" id="tetur02g13970.1">
    <property type="protein sequence ID" value="tetur02g13970.1"/>
    <property type="gene ID" value="tetur02g13970"/>
</dbReference>
<protein>
    <submittedName>
        <fullName evidence="2">Uncharacterized protein</fullName>
    </submittedName>
</protein>
<name>T1JY13_TETUR</name>
<feature type="compositionally biased region" description="Acidic residues" evidence="1">
    <location>
        <begin position="178"/>
        <end position="187"/>
    </location>
</feature>